<dbReference type="GO" id="GO:0032982">
    <property type="term" value="C:myosin filament"/>
    <property type="evidence" value="ECO:0007669"/>
    <property type="project" value="TreeGrafter"/>
</dbReference>
<dbReference type="InterPro" id="IPR027417">
    <property type="entry name" value="P-loop_NTPase"/>
</dbReference>
<proteinExistence type="predicted"/>
<feature type="region of interest" description="Disordered" evidence="2">
    <location>
        <begin position="656"/>
        <end position="679"/>
    </location>
</feature>
<accession>A0A8S9Y7Z6</accession>
<organism evidence="4 5">
    <name type="scientific">Paragonimus skrjabini miyazakii</name>
    <dbReference type="NCBI Taxonomy" id="59628"/>
    <lineage>
        <taxon>Eukaryota</taxon>
        <taxon>Metazoa</taxon>
        <taxon>Spiralia</taxon>
        <taxon>Lophotrochozoa</taxon>
        <taxon>Platyhelminthes</taxon>
        <taxon>Trematoda</taxon>
        <taxon>Digenea</taxon>
        <taxon>Plagiorchiida</taxon>
        <taxon>Troglotremata</taxon>
        <taxon>Troglotrematidae</taxon>
        <taxon>Paragonimus</taxon>
    </lineage>
</organism>
<feature type="compositionally biased region" description="Low complexity" evidence="2">
    <location>
        <begin position="1272"/>
        <end position="1281"/>
    </location>
</feature>
<feature type="region of interest" description="Disordered" evidence="2">
    <location>
        <begin position="1231"/>
        <end position="1294"/>
    </location>
</feature>
<feature type="chain" id="PRO_5035869829" evidence="3">
    <location>
        <begin position="20"/>
        <end position="1399"/>
    </location>
</feature>
<feature type="compositionally biased region" description="Polar residues" evidence="2">
    <location>
        <begin position="656"/>
        <end position="666"/>
    </location>
</feature>
<feature type="region of interest" description="Disordered" evidence="2">
    <location>
        <begin position="1341"/>
        <end position="1364"/>
    </location>
</feature>
<dbReference type="GO" id="GO:0016460">
    <property type="term" value="C:myosin II complex"/>
    <property type="evidence" value="ECO:0007669"/>
    <property type="project" value="TreeGrafter"/>
</dbReference>
<dbReference type="SUPFAM" id="SSF52540">
    <property type="entry name" value="P-loop containing nucleoside triphosphate hydrolases"/>
    <property type="match status" value="1"/>
</dbReference>
<dbReference type="OrthoDB" id="2914378at2759"/>
<feature type="coiled-coil region" evidence="1">
    <location>
        <begin position="545"/>
        <end position="603"/>
    </location>
</feature>
<evidence type="ECO:0000256" key="2">
    <source>
        <dbReference type="SAM" id="MobiDB-lite"/>
    </source>
</evidence>
<gene>
    <name evidence="4" type="ORF">EG68_08619</name>
</gene>
<reference evidence="4" key="1">
    <citation type="submission" date="2019-07" db="EMBL/GenBank/DDBJ databases">
        <title>Annotation for the trematode Paragonimus miyazaki's.</title>
        <authorList>
            <person name="Choi Y.-J."/>
        </authorList>
    </citation>
    <scope>NUCLEOTIDE SEQUENCE</scope>
    <source>
        <strain evidence="4">Japan</strain>
    </source>
</reference>
<evidence type="ECO:0000313" key="5">
    <source>
        <dbReference type="Proteomes" id="UP000822476"/>
    </source>
</evidence>
<feature type="compositionally biased region" description="Low complexity" evidence="2">
    <location>
        <begin position="1376"/>
        <end position="1393"/>
    </location>
</feature>
<feature type="compositionally biased region" description="Polar residues" evidence="2">
    <location>
        <begin position="1253"/>
        <end position="1266"/>
    </location>
</feature>
<feature type="region of interest" description="Disordered" evidence="2">
    <location>
        <begin position="1376"/>
        <end position="1399"/>
    </location>
</feature>
<feature type="signal peptide" evidence="3">
    <location>
        <begin position="1"/>
        <end position="19"/>
    </location>
</feature>
<keyword evidence="3" id="KW-0732">Signal</keyword>
<sequence>MVTWLTVCIFVLSPSSCLSSNSSSTVSNEHNPSVCAQLLLCDPAGLQAPSPGSHNSSRSTPSPLATYSDLVINYANERLSHLFHETGLGLIHCRMKEEGLPLPPPPDNFRIAAKLIKLLDAPSTMDSIASPGLFWLIEEAASSGSFERIHKKLTEVYQNERNSTQNRDLRTIRRVRHSGSFVLNHSLSAFPVEYGLDSRWLTNSRLCPSVFNAHQLLRRSGPSTIKWLVSLLHTNRDFLGDARPIWTDSPSVFTEVKLQLDFVVRLFSSCATDNAGPNSHAEPVSGFNDGGSSFGVHWIHCLLPVINAGLCQLTLDSESITELPVAAELSFAPNSSSIAGYPARICVNLIRAQLRGLNLIAVLDEARSSFPDRITLSDFCHRYCSLISKSVLKRIGKCDNGQVVRAVLNALQYPAKSFLVGKDQLFLKSFVLPQLNLRLKSQVPVKSKAIKAKAHSSQIDEQANQADSSEVSTPLLSVPLSPIRSTHSPHITRSQVARVAASEPDHLHLDCGTPDSYAIQPNEAFRVSSTGSPSVPDVQTYLSVVAKMEQANEDLKRCHDQIEQLTGQLRVAEAAVDQLRGECDEAERRARQAEQRADELLTQDPVRQTAVPLSHEQDSCEFGLNSSESIQSMLQKQVELLRTQLLEANKKIAELTASQSRSTPQLDKNGRAESPSMELNELRKSRQELAVRVATLQSELDEVQHDLLVAKQARTRAEQNLEYVRADSTRLLDERDTEVEALRTANQTRIRQLEEQLDAAQMEASQANRERLQLEHDLNTARGELNAALETMDNETERKLRKDLKKYQALLTEKEALLEQLIQEPTSDAGTVKQLRDRIDELDELNETNSRQKRAIQVELDDAVNQLSTLQGIKQRLEDQLSKAKRESLDLQTQLEEQKTAAKEAQRHCQTVVAARSVDSATIAAQTLEINELLKERDSIRAELDELRLRFTVPEVDPISRLSVDRLELKVRELEQRLELESIVRSRLQTSLDRARETVEQLTTERDRLIASENSEKQLTRKLARQLREAQQAQDETARRAQLAQRRADEAMTQADQAIRQANSSREELSALARRKQDFKTWANQREQELDLNAIENEDTYSTHSVGDEDRWLRRPVTLPIESSVVDQALLLAKDSVNGAAKESSQQAPFVPQMWTPYSPIHFSLRPTSRLSNTQFCCVCRPAALQRSRSLSLKRPTHRHARFGAVHSHRITSAPLVGILRNRTVIQSPHPCQKPALSSVYQKQPAPIERPDFNTQRINNPQNDTAGEQRIDSPTSSSLIESSDDELSGSRKTGLLRPLSVQTLRPGVPVDTVPNADLQPVFSSPILIVRELEQNTSRLLQSVDQPEKQQETSSRPFNPSCDHVTTNSLTKVATLPFSEPQTPFPSPQSTSSEATFPFI</sequence>
<dbReference type="GO" id="GO:0051015">
    <property type="term" value="F:actin filament binding"/>
    <property type="evidence" value="ECO:0007669"/>
    <property type="project" value="TreeGrafter"/>
</dbReference>
<protein>
    <submittedName>
        <fullName evidence="4">Uncharacterized protein</fullName>
    </submittedName>
</protein>
<dbReference type="Proteomes" id="UP000822476">
    <property type="component" value="Unassembled WGS sequence"/>
</dbReference>
<comment type="caution">
    <text evidence="4">The sequence shown here is derived from an EMBL/GenBank/DDBJ whole genome shotgun (WGS) entry which is preliminary data.</text>
</comment>
<dbReference type="Gene3D" id="1.20.5.4820">
    <property type="match status" value="1"/>
</dbReference>
<evidence type="ECO:0000256" key="1">
    <source>
        <dbReference type="SAM" id="Coils"/>
    </source>
</evidence>
<dbReference type="PANTHER" id="PTHR45615:SF36">
    <property type="entry name" value="MYOSIN HEAVY CHAIN-LIKE, ISOFORM B-RELATED"/>
    <property type="match status" value="1"/>
</dbReference>
<name>A0A8S9Y7Z6_9TREM</name>
<keyword evidence="1" id="KW-0175">Coiled coil</keyword>
<dbReference type="EMBL" id="JTDE01022312">
    <property type="protein sequence ID" value="KAF7231796.1"/>
    <property type="molecule type" value="Genomic_DNA"/>
</dbReference>
<dbReference type="Gene3D" id="1.20.58.530">
    <property type="match status" value="1"/>
</dbReference>
<evidence type="ECO:0000256" key="3">
    <source>
        <dbReference type="SAM" id="SignalP"/>
    </source>
</evidence>
<evidence type="ECO:0000313" key="4">
    <source>
        <dbReference type="EMBL" id="KAF7231796.1"/>
    </source>
</evidence>
<dbReference type="PANTHER" id="PTHR45615">
    <property type="entry name" value="MYOSIN HEAVY CHAIN, NON-MUSCLE"/>
    <property type="match status" value="1"/>
</dbReference>
<feature type="compositionally biased region" description="Polar residues" evidence="2">
    <location>
        <begin position="1351"/>
        <end position="1364"/>
    </location>
</feature>
<keyword evidence="5" id="KW-1185">Reference proteome</keyword>
<dbReference type="GO" id="GO:0005737">
    <property type="term" value="C:cytoplasm"/>
    <property type="evidence" value="ECO:0007669"/>
    <property type="project" value="TreeGrafter"/>
</dbReference>
<dbReference type="GO" id="GO:0031032">
    <property type="term" value="P:actomyosin structure organization"/>
    <property type="evidence" value="ECO:0007669"/>
    <property type="project" value="TreeGrafter"/>
</dbReference>